<protein>
    <submittedName>
        <fullName evidence="1">34338_t:CDS:1</fullName>
    </submittedName>
</protein>
<accession>A0ACA9S8L0</accession>
<keyword evidence="2" id="KW-1185">Reference proteome</keyword>
<feature type="non-terminal residue" evidence="1">
    <location>
        <position position="1"/>
    </location>
</feature>
<comment type="caution">
    <text evidence="1">The sequence shown here is derived from an EMBL/GenBank/DDBJ whole genome shotgun (WGS) entry which is preliminary data.</text>
</comment>
<reference evidence="1" key="1">
    <citation type="submission" date="2021-06" db="EMBL/GenBank/DDBJ databases">
        <authorList>
            <person name="Kallberg Y."/>
            <person name="Tangrot J."/>
            <person name="Rosling A."/>
        </authorList>
    </citation>
    <scope>NUCLEOTIDE SEQUENCE</scope>
    <source>
        <strain evidence="1">MA461A</strain>
    </source>
</reference>
<name>A0ACA9S8L0_9GLOM</name>
<evidence type="ECO:0000313" key="1">
    <source>
        <dbReference type="EMBL" id="CAG8830663.1"/>
    </source>
</evidence>
<gene>
    <name evidence="1" type="ORF">RPERSI_LOCUS27874</name>
</gene>
<evidence type="ECO:0000313" key="2">
    <source>
        <dbReference type="Proteomes" id="UP000789920"/>
    </source>
</evidence>
<dbReference type="Proteomes" id="UP000789920">
    <property type="component" value="Unassembled WGS sequence"/>
</dbReference>
<sequence>DIPETIKERIGAVFNRLPANNPNLTEQQRTDIDYWPTDQTLLILHIEELIEQTDI</sequence>
<organism evidence="1 2">
    <name type="scientific">Racocetra persica</name>
    <dbReference type="NCBI Taxonomy" id="160502"/>
    <lineage>
        <taxon>Eukaryota</taxon>
        <taxon>Fungi</taxon>
        <taxon>Fungi incertae sedis</taxon>
        <taxon>Mucoromycota</taxon>
        <taxon>Glomeromycotina</taxon>
        <taxon>Glomeromycetes</taxon>
        <taxon>Diversisporales</taxon>
        <taxon>Gigasporaceae</taxon>
        <taxon>Racocetra</taxon>
    </lineage>
</organism>
<proteinExistence type="predicted"/>
<dbReference type="EMBL" id="CAJVQC010099647">
    <property type="protein sequence ID" value="CAG8830663.1"/>
    <property type="molecule type" value="Genomic_DNA"/>
</dbReference>
<feature type="non-terminal residue" evidence="1">
    <location>
        <position position="55"/>
    </location>
</feature>